<dbReference type="PANTHER" id="PTHR24412">
    <property type="entry name" value="KELCH PROTEIN"/>
    <property type="match status" value="1"/>
</dbReference>
<keyword evidence="2" id="KW-0677">Repeat</keyword>
<accession>A0AAW0NQJ5</accession>
<dbReference type="Proteomes" id="UP001460270">
    <property type="component" value="Unassembled WGS sequence"/>
</dbReference>
<reference evidence="5" key="1">
    <citation type="submission" date="2024-04" db="EMBL/GenBank/DDBJ databases">
        <title>Salinicola lusitanus LLJ914,a marine bacterium isolated from the Okinawa Trough.</title>
        <authorList>
            <person name="Li J."/>
        </authorList>
    </citation>
    <scope>NUCLEOTIDE SEQUENCE [LARGE SCALE GENOMIC DNA]</scope>
</reference>
<dbReference type="PIRSF" id="PIRSF037037">
    <property type="entry name" value="Kelch-like_protein_gigaxonin"/>
    <property type="match status" value="1"/>
</dbReference>
<dbReference type="InterPro" id="IPR000210">
    <property type="entry name" value="BTB/POZ_dom"/>
</dbReference>
<dbReference type="SMART" id="SM00225">
    <property type="entry name" value="BTB"/>
    <property type="match status" value="1"/>
</dbReference>
<proteinExistence type="predicted"/>
<dbReference type="PANTHER" id="PTHR24412:SF172">
    <property type="entry name" value="KELCH-LIKE PROTEIN 10"/>
    <property type="match status" value="1"/>
</dbReference>
<evidence type="ECO:0000256" key="2">
    <source>
        <dbReference type="ARBA" id="ARBA00022737"/>
    </source>
</evidence>
<dbReference type="InterPro" id="IPR015915">
    <property type="entry name" value="Kelch-typ_b-propeller"/>
</dbReference>
<dbReference type="FunFam" id="1.25.40.420:FF:000001">
    <property type="entry name" value="Kelch-like family member 12"/>
    <property type="match status" value="1"/>
</dbReference>
<dbReference type="EMBL" id="JBBPFD010000014">
    <property type="protein sequence ID" value="KAK7898361.1"/>
    <property type="molecule type" value="Genomic_DNA"/>
</dbReference>
<dbReference type="Pfam" id="PF01344">
    <property type="entry name" value="Kelch_1"/>
    <property type="match status" value="5"/>
</dbReference>
<sequence length="612" mass="69764">MNSSSNPRKPNPKLKERVHQIPARLNSPKGLKMSDQALHRKTDTAVIDEIRQKNIFCDAVLKVEDSEFPVHKVILCNSTEYFRAMFERWAKPEDREFTIRRISPKIMSLVLDWIYTKTIRLSCKIIQEVTLAADMLLLDELVEDCFQTMQKHMSLKNCIGIWAFSDVVISTTTRDLARRFILSRFEEVMDTEQFQQLTAYELTGFLEDDELNVKSETVVFQAILHWTYHDLENRRAEFSWLLSKVRVCELSFEFLENNVLNHVLVKDDVQCMSALSSSLQTTYEAIVNRGLLNSPFWPRIPASILLAIGGWTRGGPSNQIEAFDYKIGRWVDVTDHRERPRAYHGSVLHHGKVFCLGGFYQLEYLNTVRCLDLSTKSWHEMPPMYYRRCYVSVTVLNGCIYVMGGYNGQVRLNTAEVYDPQTNQWSLIAPMNGHRSDANCATLNGKIYICGGYTGTEILQTAECYCPETNQWTLIAPMSTLRTGVAVIAYRNHIYAVGGFDGNSRLRSVEAYNPSTDSWHQVAPMINPRSNFGIEVLNDHIFAVGGFDGVTTSCKAESYDPLEDTWSQVCEMNVPRSALNCCVISGLPNMANFTITRDALPLMDIALFDAEE</sequence>
<evidence type="ECO:0000256" key="1">
    <source>
        <dbReference type="ARBA" id="ARBA00022441"/>
    </source>
</evidence>
<keyword evidence="1" id="KW-0880">Kelch repeat</keyword>
<protein>
    <recommendedName>
        <fullName evidence="3">BTB domain-containing protein</fullName>
    </recommendedName>
</protein>
<dbReference type="InterPro" id="IPR011333">
    <property type="entry name" value="SKP1/BTB/POZ_sf"/>
</dbReference>
<evidence type="ECO:0000259" key="3">
    <source>
        <dbReference type="PROSITE" id="PS50097"/>
    </source>
</evidence>
<dbReference type="PRINTS" id="PR00501">
    <property type="entry name" value="KELCHREPEAT"/>
</dbReference>
<dbReference type="SMART" id="SM00612">
    <property type="entry name" value="Kelch"/>
    <property type="match status" value="6"/>
</dbReference>
<evidence type="ECO:0000313" key="5">
    <source>
        <dbReference type="Proteomes" id="UP001460270"/>
    </source>
</evidence>
<dbReference type="Pfam" id="PF07707">
    <property type="entry name" value="BACK"/>
    <property type="match status" value="1"/>
</dbReference>
<gene>
    <name evidence="4" type="ORF">WMY93_019214</name>
</gene>
<dbReference type="PROSITE" id="PS50097">
    <property type="entry name" value="BTB"/>
    <property type="match status" value="1"/>
</dbReference>
<keyword evidence="5" id="KW-1185">Reference proteome</keyword>
<feature type="domain" description="BTB" evidence="3">
    <location>
        <begin position="57"/>
        <end position="123"/>
    </location>
</feature>
<dbReference type="SUPFAM" id="SSF54695">
    <property type="entry name" value="POZ domain"/>
    <property type="match status" value="1"/>
</dbReference>
<dbReference type="Gene3D" id="2.120.10.80">
    <property type="entry name" value="Kelch-type beta propeller"/>
    <property type="match status" value="2"/>
</dbReference>
<evidence type="ECO:0000313" key="4">
    <source>
        <dbReference type="EMBL" id="KAK7898361.1"/>
    </source>
</evidence>
<dbReference type="Pfam" id="PF00651">
    <property type="entry name" value="BTB"/>
    <property type="match status" value="1"/>
</dbReference>
<dbReference type="AlphaFoldDB" id="A0AAW0NQJ5"/>
<dbReference type="InterPro" id="IPR006652">
    <property type="entry name" value="Kelch_1"/>
</dbReference>
<comment type="caution">
    <text evidence="4">The sequence shown here is derived from an EMBL/GenBank/DDBJ whole genome shotgun (WGS) entry which is preliminary data.</text>
</comment>
<organism evidence="4 5">
    <name type="scientific">Mugilogobius chulae</name>
    <name type="common">yellowstripe goby</name>
    <dbReference type="NCBI Taxonomy" id="88201"/>
    <lineage>
        <taxon>Eukaryota</taxon>
        <taxon>Metazoa</taxon>
        <taxon>Chordata</taxon>
        <taxon>Craniata</taxon>
        <taxon>Vertebrata</taxon>
        <taxon>Euteleostomi</taxon>
        <taxon>Actinopterygii</taxon>
        <taxon>Neopterygii</taxon>
        <taxon>Teleostei</taxon>
        <taxon>Neoteleostei</taxon>
        <taxon>Acanthomorphata</taxon>
        <taxon>Gobiaria</taxon>
        <taxon>Gobiiformes</taxon>
        <taxon>Gobioidei</taxon>
        <taxon>Gobiidae</taxon>
        <taxon>Gobionellinae</taxon>
        <taxon>Mugilogobius</taxon>
    </lineage>
</organism>
<dbReference type="InterPro" id="IPR011705">
    <property type="entry name" value="BACK"/>
</dbReference>
<dbReference type="InterPro" id="IPR017096">
    <property type="entry name" value="BTB-kelch_protein"/>
</dbReference>
<name>A0AAW0NQJ5_9GOBI</name>
<dbReference type="SUPFAM" id="SSF117281">
    <property type="entry name" value="Kelch motif"/>
    <property type="match status" value="1"/>
</dbReference>
<dbReference type="Gene3D" id="3.30.710.10">
    <property type="entry name" value="Potassium Channel Kv1.1, Chain A"/>
    <property type="match status" value="1"/>
</dbReference>
<dbReference type="Gene3D" id="1.25.40.420">
    <property type="match status" value="1"/>
</dbReference>
<dbReference type="SMART" id="SM00875">
    <property type="entry name" value="BACK"/>
    <property type="match status" value="1"/>
</dbReference>